<proteinExistence type="predicted"/>
<evidence type="ECO:0000313" key="2">
    <source>
        <dbReference type="Proteomes" id="UP000636709"/>
    </source>
</evidence>
<keyword evidence="2" id="KW-1185">Reference proteome</keyword>
<gene>
    <name evidence="1" type="ORF">HU200_016713</name>
</gene>
<dbReference type="AlphaFoldDB" id="A0A835F7L7"/>
<name>A0A835F7L7_9POAL</name>
<organism evidence="1 2">
    <name type="scientific">Digitaria exilis</name>
    <dbReference type="NCBI Taxonomy" id="1010633"/>
    <lineage>
        <taxon>Eukaryota</taxon>
        <taxon>Viridiplantae</taxon>
        <taxon>Streptophyta</taxon>
        <taxon>Embryophyta</taxon>
        <taxon>Tracheophyta</taxon>
        <taxon>Spermatophyta</taxon>
        <taxon>Magnoliopsida</taxon>
        <taxon>Liliopsida</taxon>
        <taxon>Poales</taxon>
        <taxon>Poaceae</taxon>
        <taxon>PACMAD clade</taxon>
        <taxon>Panicoideae</taxon>
        <taxon>Panicodae</taxon>
        <taxon>Paniceae</taxon>
        <taxon>Anthephorinae</taxon>
        <taxon>Digitaria</taxon>
    </lineage>
</organism>
<dbReference type="EMBL" id="JACEFO010001613">
    <property type="protein sequence ID" value="KAF8730847.1"/>
    <property type="molecule type" value="Genomic_DNA"/>
</dbReference>
<accession>A0A835F7L7</accession>
<protein>
    <submittedName>
        <fullName evidence="1">Uncharacterized protein</fullName>
    </submittedName>
</protein>
<dbReference type="OrthoDB" id="591930at2759"/>
<evidence type="ECO:0000313" key="1">
    <source>
        <dbReference type="EMBL" id="KAF8730847.1"/>
    </source>
</evidence>
<dbReference type="PANTHER" id="PTHR34223">
    <property type="entry name" value="OS11G0201299 PROTEIN"/>
    <property type="match status" value="1"/>
</dbReference>
<comment type="caution">
    <text evidence="1">The sequence shown here is derived from an EMBL/GenBank/DDBJ whole genome shotgun (WGS) entry which is preliminary data.</text>
</comment>
<reference evidence="1" key="1">
    <citation type="submission" date="2020-07" db="EMBL/GenBank/DDBJ databases">
        <title>Genome sequence and genetic diversity analysis of an under-domesticated orphan crop, white fonio (Digitaria exilis).</title>
        <authorList>
            <person name="Bennetzen J.L."/>
            <person name="Chen S."/>
            <person name="Ma X."/>
            <person name="Wang X."/>
            <person name="Yssel A.E.J."/>
            <person name="Chaluvadi S.R."/>
            <person name="Johnson M."/>
            <person name="Gangashetty P."/>
            <person name="Hamidou F."/>
            <person name="Sanogo M.D."/>
            <person name="Zwaenepoel A."/>
            <person name="Wallace J."/>
            <person name="Van De Peer Y."/>
            <person name="Van Deynze A."/>
        </authorList>
    </citation>
    <scope>NUCLEOTIDE SEQUENCE</scope>
    <source>
        <tissue evidence="1">Leaves</tissue>
    </source>
</reference>
<dbReference type="InterPro" id="IPR053197">
    <property type="entry name" value="F-box_SCFL_complex_component"/>
</dbReference>
<dbReference type="Proteomes" id="UP000636709">
    <property type="component" value="Unassembled WGS sequence"/>
</dbReference>
<sequence>MTCCVVVDVGGILSPSLRRLSITRCDFHRSTRCRISAPRLTSLQLVVFYGRAPFLEEMPLLVNGNVRLEDCSCADICKNKRYYGDCGDDNCRGCFGSRGDGSSVLLQRLSSATDLKLTSYPNVFIFRKDFMFCTTFSDLKTLLFNEWCLKPGFGALDYFLRNSPVMEKLTIQLENCFLQVW</sequence>
<dbReference type="PANTHER" id="PTHR34223:SF51">
    <property type="entry name" value="OS06G0556300 PROTEIN"/>
    <property type="match status" value="1"/>
</dbReference>